<dbReference type="NCBIfam" id="NF002211">
    <property type="entry name" value="PRK01103.1"/>
    <property type="match status" value="1"/>
</dbReference>
<keyword evidence="4 15" id="KW-0479">Metal-binding</keyword>
<keyword evidence="8 15" id="KW-0862">Zinc</keyword>
<comment type="catalytic activity">
    <reaction evidence="14 15">
        <text>2'-deoxyribonucleotide-(2'-deoxyribose 5'-phosphate)-2'-deoxyribonucleotide-DNA = a 3'-end 2'-deoxyribonucleotide-(2,3-dehydro-2,3-deoxyribose 5'-phosphate)-DNA + a 5'-end 5'-phospho-2'-deoxyribonucleoside-DNA + H(+)</text>
        <dbReference type="Rhea" id="RHEA:66592"/>
        <dbReference type="Rhea" id="RHEA-COMP:13180"/>
        <dbReference type="Rhea" id="RHEA-COMP:16897"/>
        <dbReference type="Rhea" id="RHEA-COMP:17067"/>
        <dbReference type="ChEBI" id="CHEBI:15378"/>
        <dbReference type="ChEBI" id="CHEBI:136412"/>
        <dbReference type="ChEBI" id="CHEBI:157695"/>
        <dbReference type="ChEBI" id="CHEBI:167181"/>
        <dbReference type="EC" id="4.2.99.18"/>
    </reaction>
</comment>
<feature type="binding site" evidence="15">
    <location>
        <position position="133"/>
    </location>
    <ligand>
        <name>DNA</name>
        <dbReference type="ChEBI" id="CHEBI:16991"/>
    </ligand>
</feature>
<dbReference type="PROSITE" id="PS51068">
    <property type="entry name" value="FPG_CAT"/>
    <property type="match status" value="1"/>
</dbReference>
<keyword evidence="12 15" id="KW-0511">Multifunctional enzyme</keyword>
<dbReference type="Proteomes" id="UP001235094">
    <property type="component" value="Unassembled WGS sequence"/>
</dbReference>
<dbReference type="SMART" id="SM01232">
    <property type="entry name" value="H2TH"/>
    <property type="match status" value="1"/>
</dbReference>
<feature type="active site" description="Schiff-base intermediate with DNA" evidence="15">
    <location>
        <position position="2"/>
    </location>
</feature>
<evidence type="ECO:0000256" key="9">
    <source>
        <dbReference type="ARBA" id="ARBA00023125"/>
    </source>
</evidence>
<proteinExistence type="inferred from homology"/>
<dbReference type="PROSITE" id="PS51066">
    <property type="entry name" value="ZF_FPG_2"/>
    <property type="match status" value="1"/>
</dbReference>
<dbReference type="InterPro" id="IPR000214">
    <property type="entry name" value="Znf_DNA_glyclase/AP_lyase"/>
</dbReference>
<comment type="function">
    <text evidence="15">Involved in base excision repair of DNA damaged by oxidation or by mutagenic agents. Acts as DNA glycosylase that recognizes and removes damaged bases. Has a preference for oxidized purines, such as 7,8-dihydro-8-oxoguanine (8-oxoG). Has AP (apurinic/apyrimidinic) lyase activity and introduces nicks in the DNA strand. Cleaves the DNA backbone by beta-delta elimination to generate a single-strand break at the site of the removed base with both 3'- and 5'-phosphates.</text>
</comment>
<evidence type="ECO:0000256" key="12">
    <source>
        <dbReference type="ARBA" id="ARBA00023268"/>
    </source>
</evidence>
<keyword evidence="9 15" id="KW-0238">DNA-binding</keyword>
<feature type="binding site" evidence="15">
    <location>
        <position position="176"/>
    </location>
    <ligand>
        <name>DNA</name>
        <dbReference type="ChEBI" id="CHEBI:16991"/>
    </ligand>
</feature>
<feature type="binding site" evidence="15">
    <location>
        <position position="114"/>
    </location>
    <ligand>
        <name>DNA</name>
        <dbReference type="ChEBI" id="CHEBI:16991"/>
    </ligand>
</feature>
<dbReference type="GO" id="GO:0008534">
    <property type="term" value="F:oxidized purine nucleobase lesion DNA N-glycosylase activity"/>
    <property type="evidence" value="ECO:0007669"/>
    <property type="project" value="UniProtKB-EC"/>
</dbReference>
<dbReference type="SUPFAM" id="SSF57716">
    <property type="entry name" value="Glucocorticoid receptor-like (DNA-binding domain)"/>
    <property type="match status" value="1"/>
</dbReference>
<name>A0ABU0LSN1_9HYPH</name>
<comment type="similarity">
    <text evidence="2 15">Belongs to the FPG family.</text>
</comment>
<feature type="active site" description="Proton donor; for delta-elimination activity" evidence="15">
    <location>
        <position position="293"/>
    </location>
</feature>
<dbReference type="EMBL" id="JAUSVR010000007">
    <property type="protein sequence ID" value="MDQ0511685.1"/>
    <property type="molecule type" value="Genomic_DNA"/>
</dbReference>
<evidence type="ECO:0000256" key="3">
    <source>
        <dbReference type="ARBA" id="ARBA00011245"/>
    </source>
</evidence>
<dbReference type="EC" id="4.2.99.18" evidence="15"/>
<reference evidence="18 19" key="1">
    <citation type="submission" date="2023-07" db="EMBL/GenBank/DDBJ databases">
        <title>Genomic Encyclopedia of Type Strains, Phase IV (KMG-IV): sequencing the most valuable type-strain genomes for metagenomic binning, comparative biology and taxonomic classification.</title>
        <authorList>
            <person name="Goeker M."/>
        </authorList>
    </citation>
    <scope>NUCLEOTIDE SEQUENCE [LARGE SCALE GENOMIC DNA]</scope>
    <source>
        <strain evidence="18 19">DSM 15561</strain>
    </source>
</reference>
<comment type="catalytic activity">
    <reaction evidence="1 15">
        <text>Hydrolysis of DNA containing ring-opened 7-methylguanine residues, releasing 2,6-diamino-4-hydroxy-5-(N-methyl)formamidopyrimidine.</text>
        <dbReference type="EC" id="3.2.2.23"/>
    </reaction>
</comment>
<keyword evidence="7 15" id="KW-0378">Hydrolase</keyword>
<keyword evidence="11 15" id="KW-0456">Lyase</keyword>
<comment type="caution">
    <text evidence="18">The sequence shown here is derived from an EMBL/GenBank/DDBJ whole genome shotgun (WGS) entry which is preliminary data.</text>
</comment>
<dbReference type="InterPro" id="IPR015886">
    <property type="entry name" value="H2TH_FPG"/>
</dbReference>
<comment type="subunit">
    <text evidence="3 15">Monomer.</text>
</comment>
<evidence type="ECO:0000256" key="7">
    <source>
        <dbReference type="ARBA" id="ARBA00022801"/>
    </source>
</evidence>
<dbReference type="HAMAP" id="MF_00103">
    <property type="entry name" value="Fapy_DNA_glycosyl"/>
    <property type="match status" value="1"/>
</dbReference>
<dbReference type="GO" id="GO:0140078">
    <property type="term" value="F:class I DNA-(apurinic or apyrimidinic site) endonuclease activity"/>
    <property type="evidence" value="ECO:0007669"/>
    <property type="project" value="UniProtKB-EC"/>
</dbReference>
<keyword evidence="19" id="KW-1185">Reference proteome</keyword>
<evidence type="ECO:0000256" key="4">
    <source>
        <dbReference type="ARBA" id="ARBA00022723"/>
    </source>
</evidence>
<dbReference type="SMART" id="SM00898">
    <property type="entry name" value="Fapy_DNA_glyco"/>
    <property type="match status" value="1"/>
</dbReference>
<dbReference type="PANTHER" id="PTHR22993:SF9">
    <property type="entry name" value="FORMAMIDOPYRIMIDINE-DNA GLYCOSYLASE"/>
    <property type="match status" value="1"/>
</dbReference>
<organism evidence="18 19">
    <name type="scientific">Ancylobacter amanitiformis</name>
    <dbReference type="NCBI Taxonomy" id="217069"/>
    <lineage>
        <taxon>Bacteria</taxon>
        <taxon>Pseudomonadati</taxon>
        <taxon>Pseudomonadota</taxon>
        <taxon>Alphaproteobacteria</taxon>
        <taxon>Hyphomicrobiales</taxon>
        <taxon>Xanthobacteraceae</taxon>
        <taxon>Ancylobacter</taxon>
    </lineage>
</organism>
<protein>
    <recommendedName>
        <fullName evidence="15">Formamidopyrimidine-DNA glycosylase</fullName>
        <shortName evidence="15">Fapy-DNA glycosylase</shortName>
        <ecNumber evidence="15">3.2.2.23</ecNumber>
    </recommendedName>
    <alternativeName>
        <fullName evidence="15">DNA-(apurinic or apyrimidinic site) lyase MutM</fullName>
        <shortName evidence="15">AP lyase MutM</shortName>
        <ecNumber evidence="15">4.2.99.18</ecNumber>
    </alternativeName>
</protein>
<dbReference type="InterPro" id="IPR010979">
    <property type="entry name" value="Ribosomal_uS13-like_H2TH"/>
</dbReference>
<evidence type="ECO:0000256" key="8">
    <source>
        <dbReference type="ARBA" id="ARBA00022833"/>
    </source>
</evidence>
<evidence type="ECO:0000313" key="19">
    <source>
        <dbReference type="Proteomes" id="UP001235094"/>
    </source>
</evidence>
<keyword evidence="13 15" id="KW-0326">Glycosidase</keyword>
<evidence type="ECO:0000256" key="5">
    <source>
        <dbReference type="ARBA" id="ARBA00022763"/>
    </source>
</evidence>
<evidence type="ECO:0000259" key="17">
    <source>
        <dbReference type="PROSITE" id="PS51068"/>
    </source>
</evidence>
<keyword evidence="5 15" id="KW-0227">DNA damage</keyword>
<evidence type="ECO:0000259" key="16">
    <source>
        <dbReference type="PROSITE" id="PS51066"/>
    </source>
</evidence>
<feature type="active site" description="Proton donor" evidence="15">
    <location>
        <position position="3"/>
    </location>
</feature>
<feature type="domain" description="Formamidopyrimidine-DNA glycosylase catalytic" evidence="17">
    <location>
        <begin position="2"/>
        <end position="136"/>
    </location>
</feature>
<accession>A0ABU0LSN1</accession>
<feature type="domain" description="FPG-type" evidence="16">
    <location>
        <begin position="267"/>
        <end position="303"/>
    </location>
</feature>
<dbReference type="SUPFAM" id="SSF81624">
    <property type="entry name" value="N-terminal domain of MutM-like DNA repair proteins"/>
    <property type="match status" value="1"/>
</dbReference>
<sequence length="303" mass="32699">MPELPEVETVRRGLAPVLEGRRIASALARRPDLRWPLPERFAERLAGRRIAGLGRRAKYLLIDLDGEAPGPASAPDEVLVVHLGMSGSFRIEAGQGPAEAPGAFHIPRSRAAAHDHVVLRLEHGVDIVYNDPRRFGAMLLVPRSGLEAHPLFRDIGPEPLGNAFDAAGLAHALKGRRTPIKAALLDQKIVAGLGNIYVCEALHRAGIAPERLALTLASPTGRATRETRLLVETIRTVLEEAIAAGGSTLRDHAQVDGTLGYFQHTFRAYDREGQPCLAPGCHGSIARLVQAGRSTFYCASCQR</sequence>
<evidence type="ECO:0000256" key="15">
    <source>
        <dbReference type="HAMAP-Rule" id="MF_00103"/>
    </source>
</evidence>
<dbReference type="Gene3D" id="3.20.190.10">
    <property type="entry name" value="MutM-like, N-terminal"/>
    <property type="match status" value="1"/>
</dbReference>
<feature type="active site" description="Proton donor; for beta-elimination activity" evidence="15">
    <location>
        <position position="58"/>
    </location>
</feature>
<dbReference type="EC" id="3.2.2.23" evidence="15"/>
<dbReference type="Pfam" id="PF01149">
    <property type="entry name" value="Fapy_DNA_glyco"/>
    <property type="match status" value="1"/>
</dbReference>
<dbReference type="Pfam" id="PF06831">
    <property type="entry name" value="H2TH"/>
    <property type="match status" value="1"/>
</dbReference>
<gene>
    <name evidence="15" type="primary">mutM</name>
    <name evidence="15" type="synonym">fpg</name>
    <name evidence="18" type="ORF">QOZ99_002584</name>
</gene>
<evidence type="ECO:0000256" key="6">
    <source>
        <dbReference type="ARBA" id="ARBA00022771"/>
    </source>
</evidence>
<keyword evidence="6 15" id="KW-0863">Zinc-finger</keyword>
<dbReference type="PANTHER" id="PTHR22993">
    <property type="entry name" value="FORMAMIDOPYRIMIDINE-DNA GLYCOSYLASE"/>
    <property type="match status" value="1"/>
</dbReference>
<dbReference type="InterPro" id="IPR015887">
    <property type="entry name" value="DNA_glyclase_Znf_dom_DNA_BS"/>
</dbReference>
<evidence type="ECO:0000313" key="18">
    <source>
        <dbReference type="EMBL" id="MDQ0511685.1"/>
    </source>
</evidence>
<dbReference type="InterPro" id="IPR012319">
    <property type="entry name" value="FPG_cat"/>
</dbReference>
<dbReference type="PROSITE" id="PS01242">
    <property type="entry name" value="ZF_FPG_1"/>
    <property type="match status" value="1"/>
</dbReference>
<evidence type="ECO:0000256" key="2">
    <source>
        <dbReference type="ARBA" id="ARBA00009409"/>
    </source>
</evidence>
<dbReference type="CDD" id="cd08966">
    <property type="entry name" value="EcFpg-like_N"/>
    <property type="match status" value="1"/>
</dbReference>
<evidence type="ECO:0000256" key="1">
    <source>
        <dbReference type="ARBA" id="ARBA00001668"/>
    </source>
</evidence>
<dbReference type="NCBIfam" id="TIGR00577">
    <property type="entry name" value="fpg"/>
    <property type="match status" value="1"/>
</dbReference>
<dbReference type="RefSeq" id="WP_306890376.1">
    <property type="nucleotide sequence ID" value="NZ_JAUSVR010000007.1"/>
</dbReference>
<dbReference type="InterPro" id="IPR035937">
    <property type="entry name" value="FPG_N"/>
</dbReference>
<evidence type="ECO:0000256" key="14">
    <source>
        <dbReference type="ARBA" id="ARBA00044632"/>
    </source>
</evidence>
<dbReference type="InterPro" id="IPR020629">
    <property type="entry name" value="FPG_Glyclase"/>
</dbReference>
<dbReference type="SUPFAM" id="SSF46946">
    <property type="entry name" value="S13-like H2TH domain"/>
    <property type="match status" value="1"/>
</dbReference>
<evidence type="ECO:0000256" key="13">
    <source>
        <dbReference type="ARBA" id="ARBA00023295"/>
    </source>
</evidence>
<comment type="cofactor">
    <cofactor evidence="15">
        <name>Zn(2+)</name>
        <dbReference type="ChEBI" id="CHEBI:29105"/>
    </cofactor>
    <text evidence="15">Binds 1 zinc ion per subunit.</text>
</comment>
<evidence type="ECO:0000256" key="10">
    <source>
        <dbReference type="ARBA" id="ARBA00023204"/>
    </source>
</evidence>
<evidence type="ECO:0000256" key="11">
    <source>
        <dbReference type="ARBA" id="ARBA00023239"/>
    </source>
</evidence>
<dbReference type="Gene3D" id="1.10.8.50">
    <property type="match status" value="1"/>
</dbReference>
<keyword evidence="10 15" id="KW-0234">DNA repair</keyword>